<reference evidence="2" key="1">
    <citation type="journal article" date="2017" name="Nat. Commun.">
        <title>The asparagus genome sheds light on the origin and evolution of a young Y chromosome.</title>
        <authorList>
            <person name="Harkess A."/>
            <person name="Zhou J."/>
            <person name="Xu C."/>
            <person name="Bowers J.E."/>
            <person name="Van der Hulst R."/>
            <person name="Ayyampalayam S."/>
            <person name="Mercati F."/>
            <person name="Riccardi P."/>
            <person name="McKain M.R."/>
            <person name="Kakrana A."/>
            <person name="Tang H."/>
            <person name="Ray J."/>
            <person name="Groenendijk J."/>
            <person name="Arikit S."/>
            <person name="Mathioni S.M."/>
            <person name="Nakano M."/>
            <person name="Shan H."/>
            <person name="Telgmann-Rauber A."/>
            <person name="Kanno A."/>
            <person name="Yue Z."/>
            <person name="Chen H."/>
            <person name="Li W."/>
            <person name="Chen Y."/>
            <person name="Xu X."/>
            <person name="Zhang Y."/>
            <person name="Luo S."/>
            <person name="Chen H."/>
            <person name="Gao J."/>
            <person name="Mao Z."/>
            <person name="Pires J.C."/>
            <person name="Luo M."/>
            <person name="Kudrna D."/>
            <person name="Wing R.A."/>
            <person name="Meyers B.C."/>
            <person name="Yi K."/>
            <person name="Kong H."/>
            <person name="Lavrijsen P."/>
            <person name="Sunseri F."/>
            <person name="Falavigna A."/>
            <person name="Ye Y."/>
            <person name="Leebens-Mack J.H."/>
            <person name="Chen G."/>
        </authorList>
    </citation>
    <scope>NUCLEOTIDE SEQUENCE [LARGE SCALE GENOMIC DNA]</scope>
    <source>
        <strain evidence="2">cv. DH0086</strain>
    </source>
</reference>
<evidence type="ECO:0000313" key="1">
    <source>
        <dbReference type="EMBL" id="ONK62353.1"/>
    </source>
</evidence>
<dbReference type="EMBL" id="CM007387">
    <property type="protein sequence ID" value="ONK62353.1"/>
    <property type="molecule type" value="Genomic_DNA"/>
</dbReference>
<sequence length="327" mass="36206">MVSDDLVVRPVSMGESLGLMSRLGIEDGSVLEKRVVNVGKEEISTLLKRSLVSKMPLTDVFLQEPDGVVVEEKLMVADITQSRGKQKKIATDSKRIHVKLYLDADSDKVVYAEAGDDFADLLFSFLTFPLGAVVKLLEKNSSMGSIDNLYKSVELLSKDFGYMKSEELRDMLLAPMLPPHFGCQHNLLSIEEVFPQKITTCACKTKIRGQCVHGMGQIYDEINPKQDNSSLGNGEGYARGMMKFMVTDEMKVTPLSPISGFHIIKKLMVPISSLEEAEASLGETEALNLLKACLISNTVLSDVFSPYTLTLLEQNWCGRLPRKIDGF</sequence>
<organism evidence="1 2">
    <name type="scientific">Asparagus officinalis</name>
    <name type="common">Garden asparagus</name>
    <dbReference type="NCBI Taxonomy" id="4686"/>
    <lineage>
        <taxon>Eukaryota</taxon>
        <taxon>Viridiplantae</taxon>
        <taxon>Streptophyta</taxon>
        <taxon>Embryophyta</taxon>
        <taxon>Tracheophyta</taxon>
        <taxon>Spermatophyta</taxon>
        <taxon>Magnoliopsida</taxon>
        <taxon>Liliopsida</taxon>
        <taxon>Asparagales</taxon>
        <taxon>Asparagaceae</taxon>
        <taxon>Asparagoideae</taxon>
        <taxon>Asparagus</taxon>
    </lineage>
</organism>
<dbReference type="PANTHER" id="PTHR33103">
    <property type="entry name" value="OS01G0153900 PROTEIN"/>
    <property type="match status" value="1"/>
</dbReference>
<evidence type="ECO:0000313" key="2">
    <source>
        <dbReference type="Proteomes" id="UP000243459"/>
    </source>
</evidence>
<proteinExistence type="predicted"/>
<dbReference type="PANTHER" id="PTHR33103:SF27">
    <property type="entry name" value="OS04G0594700 PROTEIN"/>
    <property type="match status" value="1"/>
</dbReference>
<dbReference type="InterPro" id="IPR007750">
    <property type="entry name" value="DUF674"/>
</dbReference>
<dbReference type="OMA" id="ITTCACK"/>
<dbReference type="Gramene" id="ONK62353">
    <property type="protein sequence ID" value="ONK62353"/>
    <property type="gene ID" value="A4U43_C07F3010"/>
</dbReference>
<gene>
    <name evidence="1" type="ORF">A4U43_C07F3010</name>
</gene>
<dbReference type="Proteomes" id="UP000243459">
    <property type="component" value="Chromosome 7"/>
</dbReference>
<dbReference type="Pfam" id="PF05056">
    <property type="entry name" value="DUF674"/>
    <property type="match status" value="1"/>
</dbReference>
<keyword evidence="2" id="KW-1185">Reference proteome</keyword>
<evidence type="ECO:0008006" key="3">
    <source>
        <dbReference type="Google" id="ProtNLM"/>
    </source>
</evidence>
<dbReference type="OrthoDB" id="1277335at2759"/>
<accession>A0A5P1E9E0</accession>
<protein>
    <recommendedName>
        <fullName evidence="3">DUF674 domain-containing protein</fullName>
    </recommendedName>
</protein>
<name>A0A5P1E9E0_ASPOF</name>
<dbReference type="AlphaFoldDB" id="A0A5P1E9E0"/>